<sequence length="109" mass="11906">MHDLILGITEWAAIAVEAAAVLVVSLAVIQAVLGFLRAFFGHANDIRSDAVRLHLARWLMLALEFALAADILRTAIAPGWDEIGKLAAIAALRTVLNFFLQREMEQARA</sequence>
<accession>A0ABS7A9E7</accession>
<feature type="transmembrane region" description="Helical" evidence="1">
    <location>
        <begin position="12"/>
        <end position="36"/>
    </location>
</feature>
<dbReference type="Proteomes" id="UP001196565">
    <property type="component" value="Unassembled WGS sequence"/>
</dbReference>
<evidence type="ECO:0000313" key="3">
    <source>
        <dbReference type="Proteomes" id="UP001196565"/>
    </source>
</evidence>
<organism evidence="2 3">
    <name type="scientific">Roseomonas alba</name>
    <dbReference type="NCBI Taxonomy" id="2846776"/>
    <lineage>
        <taxon>Bacteria</taxon>
        <taxon>Pseudomonadati</taxon>
        <taxon>Pseudomonadota</taxon>
        <taxon>Alphaproteobacteria</taxon>
        <taxon>Acetobacterales</taxon>
        <taxon>Roseomonadaceae</taxon>
        <taxon>Roseomonas</taxon>
    </lineage>
</organism>
<evidence type="ECO:0000313" key="2">
    <source>
        <dbReference type="EMBL" id="MBW6398715.1"/>
    </source>
</evidence>
<protein>
    <submittedName>
        <fullName evidence="2">DUF1622 domain-containing protein</fullName>
    </submittedName>
</protein>
<dbReference type="PANTHER" id="PTHR38468:SF1">
    <property type="entry name" value="SLL0939 PROTEIN"/>
    <property type="match status" value="1"/>
</dbReference>
<keyword evidence="3" id="KW-1185">Reference proteome</keyword>
<keyword evidence="1" id="KW-0472">Membrane</keyword>
<dbReference type="InterPro" id="IPR012427">
    <property type="entry name" value="DUF1622"/>
</dbReference>
<evidence type="ECO:0000256" key="1">
    <source>
        <dbReference type="SAM" id="Phobius"/>
    </source>
</evidence>
<keyword evidence="1" id="KW-0812">Transmembrane</keyword>
<dbReference type="PANTHER" id="PTHR38468">
    <property type="entry name" value="SLL0939 PROTEIN"/>
    <property type="match status" value="1"/>
</dbReference>
<keyword evidence="1" id="KW-1133">Transmembrane helix</keyword>
<dbReference type="RefSeq" id="WP_219763326.1">
    <property type="nucleotide sequence ID" value="NZ_JAHYBZ010000004.1"/>
</dbReference>
<gene>
    <name evidence="2" type="ORF">KPL78_12700</name>
</gene>
<dbReference type="EMBL" id="JAHYBZ010000004">
    <property type="protein sequence ID" value="MBW6398715.1"/>
    <property type="molecule type" value="Genomic_DNA"/>
</dbReference>
<name>A0ABS7A9E7_9PROT</name>
<reference evidence="2 3" key="1">
    <citation type="submission" date="2021-07" db="EMBL/GenBank/DDBJ databases">
        <authorList>
            <person name="So Y."/>
        </authorList>
    </citation>
    <scope>NUCLEOTIDE SEQUENCE [LARGE SCALE GENOMIC DNA]</scope>
    <source>
        <strain evidence="2 3">HJA6</strain>
    </source>
</reference>
<proteinExistence type="predicted"/>
<dbReference type="Pfam" id="PF07784">
    <property type="entry name" value="DUF1622"/>
    <property type="match status" value="1"/>
</dbReference>
<comment type="caution">
    <text evidence="2">The sequence shown here is derived from an EMBL/GenBank/DDBJ whole genome shotgun (WGS) entry which is preliminary data.</text>
</comment>